<evidence type="ECO:0000313" key="3">
    <source>
        <dbReference type="EnsemblMetazoa" id="Aqu2.1.40257_001"/>
    </source>
</evidence>
<dbReference type="PANTHER" id="PTHR37984:SF5">
    <property type="entry name" value="PROTEIN NYNRIN-LIKE"/>
    <property type="match status" value="1"/>
</dbReference>
<dbReference type="FunFam" id="3.10.20.370:FF:000001">
    <property type="entry name" value="Retrovirus-related Pol polyprotein from transposon 17.6-like protein"/>
    <property type="match status" value="1"/>
</dbReference>
<name>A0A1X7VJP7_AMPQE</name>
<dbReference type="STRING" id="400682.A0A1X7VJP7"/>
<dbReference type="InterPro" id="IPR050951">
    <property type="entry name" value="Retrovirus_Pol_polyprotein"/>
</dbReference>
<dbReference type="PANTHER" id="PTHR37984">
    <property type="entry name" value="PROTEIN CBG26694"/>
    <property type="match status" value="1"/>
</dbReference>
<dbReference type="SUPFAM" id="SSF56672">
    <property type="entry name" value="DNA/RNA polymerases"/>
    <property type="match status" value="1"/>
</dbReference>
<dbReference type="InParanoid" id="A0A1X7VJP7"/>
<protein>
    <recommendedName>
        <fullName evidence="2">Reverse transcriptase/retrotransposon-derived protein RNase H-like domain-containing protein</fullName>
    </recommendedName>
</protein>
<dbReference type="InterPro" id="IPR041577">
    <property type="entry name" value="RT_RNaseH_2"/>
</dbReference>
<evidence type="ECO:0000259" key="2">
    <source>
        <dbReference type="Pfam" id="PF17919"/>
    </source>
</evidence>
<dbReference type="EnsemblMetazoa" id="Aqu2.1.40257_001">
    <property type="protein sequence ID" value="Aqu2.1.40257_001"/>
    <property type="gene ID" value="Aqu2.1.40257"/>
</dbReference>
<proteinExistence type="predicted"/>
<dbReference type="InterPro" id="IPR043502">
    <property type="entry name" value="DNA/RNA_pol_sf"/>
</dbReference>
<keyword evidence="1" id="KW-0511">Multifunctional enzyme</keyword>
<dbReference type="GO" id="GO:0003824">
    <property type="term" value="F:catalytic activity"/>
    <property type="evidence" value="ECO:0007669"/>
    <property type="project" value="UniProtKB-KW"/>
</dbReference>
<reference evidence="3" key="1">
    <citation type="submission" date="2017-05" db="UniProtKB">
        <authorList>
            <consortium name="EnsemblMetazoa"/>
        </authorList>
    </citation>
    <scope>IDENTIFICATION</scope>
</reference>
<feature type="domain" description="Reverse transcriptase/retrotransposon-derived protein RNase H-like" evidence="2">
    <location>
        <begin position="2"/>
        <end position="80"/>
    </location>
</feature>
<sequence>MLYSSSVLTLYDEKKPLVVACDASPYELGAVLSHRMSDGTDLTVTYASSTLSVAEKKYSQLEKEALAIICAVRKFHDYIYVSLNRLLYLPHLVSNIGQLHYQHITVIQYKPVSADNIKMWTDKDPTLSRLRQILLTGGEVPDDAPQLKPYSHCFIELSVANECLL</sequence>
<dbReference type="AlphaFoldDB" id="A0A1X7VJP7"/>
<evidence type="ECO:0000256" key="1">
    <source>
        <dbReference type="ARBA" id="ARBA00023268"/>
    </source>
</evidence>
<accession>A0A1X7VJP7</accession>
<dbReference type="eggNOG" id="KOG0017">
    <property type="taxonomic scope" value="Eukaryota"/>
</dbReference>
<dbReference type="Pfam" id="PF17919">
    <property type="entry name" value="RT_RNaseH_2"/>
    <property type="match status" value="1"/>
</dbReference>
<organism evidence="3">
    <name type="scientific">Amphimedon queenslandica</name>
    <name type="common">Sponge</name>
    <dbReference type="NCBI Taxonomy" id="400682"/>
    <lineage>
        <taxon>Eukaryota</taxon>
        <taxon>Metazoa</taxon>
        <taxon>Porifera</taxon>
        <taxon>Demospongiae</taxon>
        <taxon>Heteroscleromorpha</taxon>
        <taxon>Haplosclerida</taxon>
        <taxon>Niphatidae</taxon>
        <taxon>Amphimedon</taxon>
    </lineage>
</organism>